<protein>
    <recommendedName>
        <fullName evidence="3">SLH domain-containing protein</fullName>
    </recommendedName>
</protein>
<dbReference type="EMBL" id="WEIO01000003">
    <property type="protein sequence ID" value="KAB7707430.1"/>
    <property type="molecule type" value="Genomic_DNA"/>
</dbReference>
<gene>
    <name evidence="4" type="ORF">F9802_06670</name>
</gene>
<feature type="domain" description="SLH" evidence="3">
    <location>
        <begin position="86"/>
        <end position="149"/>
    </location>
</feature>
<dbReference type="Gene3D" id="2.60.40.1080">
    <property type="match status" value="1"/>
</dbReference>
<dbReference type="PROSITE" id="PS51272">
    <property type="entry name" value="SLH"/>
    <property type="match status" value="2"/>
</dbReference>
<dbReference type="AlphaFoldDB" id="A0A6I1FS05"/>
<dbReference type="RefSeq" id="WP_152150394.1">
    <property type="nucleotide sequence ID" value="NZ_WEIO01000003.1"/>
</dbReference>
<proteinExistence type="predicted"/>
<organism evidence="4 5">
    <name type="scientific">Bacillus aerolatus</name>
    <dbReference type="NCBI Taxonomy" id="2653354"/>
    <lineage>
        <taxon>Bacteria</taxon>
        <taxon>Bacillati</taxon>
        <taxon>Bacillota</taxon>
        <taxon>Bacilli</taxon>
        <taxon>Bacillales</taxon>
        <taxon>Bacillaceae</taxon>
        <taxon>Bacillus</taxon>
    </lineage>
</organism>
<evidence type="ECO:0000256" key="2">
    <source>
        <dbReference type="SAM" id="SignalP"/>
    </source>
</evidence>
<evidence type="ECO:0000313" key="5">
    <source>
        <dbReference type="Proteomes" id="UP000429595"/>
    </source>
</evidence>
<sequence length="843" mass="88127">MAYQPKSYRKFVATAATATLVATAVTPAFAASFTDVSDRYKEAVDYLVNNGIAQGTTETQFGVALEIKRVDAAVMLAKALKLDTEKAPASGFTDVPERAQGAVNALKAAGIVNGKSETSYGSADQLTRGEMALILAKAYNLTGTASHSFTDVSSRYDAAVKALVAADVTKGKTPTSFGTADAIKRGEFAIFVHKLETAEVVAPTVTAVKATGAQTLEFTGTDLQNLKAENISVAGNSVATISANDDGTKATVKLTANLVPNQETVVKTTINEDVKEFKFTYTYTVNTVNVENGTFDNDTPGQKVSLLVNNEKADYNYLTANGYTVQFAAFNENGTAAPTGTINASTGELKADFGDLPNGALKYQVQATVSKAGSVLVSERATITIVNLDNAASAISEVELTNTTAASFVQKSATLVVGDTAEVSEVTIASGSDKTEVETGYKVQSSNSSVISVNNGVLTAEAPGTAKVTVTYGTLTKEINMTVAAAERKVTKVTPEVSPVKLLTGGQRTVKVTAVDQYGDPIVGDAEVTVVAPADYFTSSSLTNFDNEGKGEVALTVGSKLGSGTVYFKKDDKFLGNLGFEVTKVNNVAKQVLELTENSQSEDFTIVKDSTDDAALELELVNYTSENVKNGVAPLTGYSLKFDNKIVSAAINGNTIEVSAVKAGSTDIAVYKGDGSYVGKVTVAVVDNAPKITKVDWVNRGTVNYVGETLNFLDALEVTERENSDDVVKGITLSPASVGQVRIKDNSNSGDLYLDKDGNGTFNGEDVDLGALEIKATSNSSANLKTATNAITGTTTVAGDKGILVYTLKDKNDNIVATTSITVDVPATPVPETPAPTTGSETE</sequence>
<feature type="signal peptide" evidence="2">
    <location>
        <begin position="1"/>
        <end position="30"/>
    </location>
</feature>
<feature type="chain" id="PRO_5026042509" description="SLH domain-containing protein" evidence="2">
    <location>
        <begin position="31"/>
        <end position="843"/>
    </location>
</feature>
<keyword evidence="5" id="KW-1185">Reference proteome</keyword>
<evidence type="ECO:0000259" key="3">
    <source>
        <dbReference type="PROSITE" id="PS51272"/>
    </source>
</evidence>
<keyword evidence="1 2" id="KW-0732">Signal</keyword>
<dbReference type="Pfam" id="PF00395">
    <property type="entry name" value="SLH"/>
    <property type="match status" value="3"/>
</dbReference>
<reference evidence="4 5" key="1">
    <citation type="submission" date="2019-10" db="EMBL/GenBank/DDBJ databases">
        <title>Bacillus aerolatum sp. nov., isolated from bioaerosol of sport playgrounds.</title>
        <authorList>
            <person name="Chen P."/>
            <person name="Zhang G."/>
        </authorList>
    </citation>
    <scope>NUCLEOTIDE SEQUENCE [LARGE SCALE GENOMIC DNA]</scope>
    <source>
        <strain evidence="4 5">CX253</strain>
    </source>
</reference>
<dbReference type="Proteomes" id="UP000429595">
    <property type="component" value="Unassembled WGS sequence"/>
</dbReference>
<name>A0A6I1FS05_9BACI</name>
<comment type="caution">
    <text evidence="4">The sequence shown here is derived from an EMBL/GenBank/DDBJ whole genome shotgun (WGS) entry which is preliminary data.</text>
</comment>
<accession>A0A6I1FS05</accession>
<dbReference type="InterPro" id="IPR001119">
    <property type="entry name" value="SLH_dom"/>
</dbReference>
<evidence type="ECO:0000256" key="1">
    <source>
        <dbReference type="ARBA" id="ARBA00022729"/>
    </source>
</evidence>
<evidence type="ECO:0000313" key="4">
    <source>
        <dbReference type="EMBL" id="KAB7707430.1"/>
    </source>
</evidence>
<feature type="domain" description="SLH" evidence="3">
    <location>
        <begin position="27"/>
        <end position="85"/>
    </location>
</feature>